<sequence length="376" mass="42810">MGIRKRLLYASDRFVVGSTELCKALVRENFRLGQQIVLAFSAGANTSMAISLDVVNNDRYYAARRNRIRSGPSAQSRDHKSKRVSGFASLFIDETAKNGSKELGTVGSKVAFDSYVQSNESGRQSAEKSRMFDSVSETSVGTEMHPLPRRLFGLLRDLVYWVVDRIVSMLHLALMWLPGMGSRAQRLARLLGQSEESSAKEVELDHEVSTGLLEDVQLRIHLTLEWICWMIRRFLHSVLGSRDYNRQIREEDELTYRKELSSSTLSLRKFRAHTPRREHNFSAAVMRVGYPFQQIILDTADGYRLELHRLPRHNSDKVMFLQHGIMDSSYSFVARGASDGLAFRAFDKGYDVFMGNFRGTSSLKHASEDISACDYW</sequence>
<organism evidence="2">
    <name type="scientific">Guillardia theta (strain CCMP2712)</name>
    <name type="common">Cryptophyte</name>
    <dbReference type="NCBI Taxonomy" id="905079"/>
    <lineage>
        <taxon>Eukaryota</taxon>
        <taxon>Cryptophyceae</taxon>
        <taxon>Pyrenomonadales</taxon>
        <taxon>Geminigeraceae</taxon>
        <taxon>Guillardia</taxon>
    </lineage>
</organism>
<dbReference type="Gene3D" id="3.40.50.1820">
    <property type="entry name" value="alpha/beta hydrolase"/>
    <property type="match status" value="1"/>
</dbReference>
<dbReference type="EMBL" id="JH992993">
    <property type="protein sequence ID" value="EKX46646.1"/>
    <property type="molecule type" value="Genomic_DNA"/>
</dbReference>
<reference evidence="4" key="2">
    <citation type="submission" date="2012-11" db="EMBL/GenBank/DDBJ databases">
        <authorList>
            <person name="Kuo A."/>
            <person name="Curtis B.A."/>
            <person name="Tanifuji G."/>
            <person name="Burki F."/>
            <person name="Gruber A."/>
            <person name="Irimia M."/>
            <person name="Maruyama S."/>
            <person name="Arias M.C."/>
            <person name="Ball S.G."/>
            <person name="Gile G.H."/>
            <person name="Hirakawa Y."/>
            <person name="Hopkins J.F."/>
            <person name="Rensing S.A."/>
            <person name="Schmutz J."/>
            <person name="Symeonidi A."/>
            <person name="Elias M."/>
            <person name="Eveleigh R.J."/>
            <person name="Herman E.K."/>
            <person name="Klute M.J."/>
            <person name="Nakayama T."/>
            <person name="Obornik M."/>
            <person name="Reyes-Prieto A."/>
            <person name="Armbrust E.V."/>
            <person name="Aves S.J."/>
            <person name="Beiko R.G."/>
            <person name="Coutinho P."/>
            <person name="Dacks J.B."/>
            <person name="Durnford D.G."/>
            <person name="Fast N.M."/>
            <person name="Green B.R."/>
            <person name="Grisdale C."/>
            <person name="Hempe F."/>
            <person name="Henrissat B."/>
            <person name="Hoppner M.P."/>
            <person name="Ishida K.-I."/>
            <person name="Kim E."/>
            <person name="Koreny L."/>
            <person name="Kroth P.G."/>
            <person name="Liu Y."/>
            <person name="Malik S.-B."/>
            <person name="Maier U.G."/>
            <person name="McRose D."/>
            <person name="Mock T."/>
            <person name="Neilson J.A."/>
            <person name="Onodera N.T."/>
            <person name="Poole A.M."/>
            <person name="Pritham E.J."/>
            <person name="Richards T.A."/>
            <person name="Rocap G."/>
            <person name="Roy S.W."/>
            <person name="Sarai C."/>
            <person name="Schaack S."/>
            <person name="Shirato S."/>
            <person name="Slamovits C.H."/>
            <person name="Spencer D.F."/>
            <person name="Suzuki S."/>
            <person name="Worden A.Z."/>
            <person name="Zauner S."/>
            <person name="Barry K."/>
            <person name="Bell C."/>
            <person name="Bharti A.K."/>
            <person name="Crow J.A."/>
            <person name="Grimwood J."/>
            <person name="Kramer R."/>
            <person name="Lindquist E."/>
            <person name="Lucas S."/>
            <person name="Salamov A."/>
            <person name="McFadden G.I."/>
            <person name="Lane C.E."/>
            <person name="Keeling P.J."/>
            <person name="Gray M.W."/>
            <person name="Grigoriev I.V."/>
            <person name="Archibald J.M."/>
        </authorList>
    </citation>
    <scope>NUCLEOTIDE SEQUENCE</scope>
    <source>
        <strain evidence="4">CCMP2712</strain>
    </source>
</reference>
<keyword evidence="4" id="KW-1185">Reference proteome</keyword>
<evidence type="ECO:0000313" key="4">
    <source>
        <dbReference type="Proteomes" id="UP000011087"/>
    </source>
</evidence>
<evidence type="ECO:0000313" key="3">
    <source>
        <dbReference type="EnsemblProtists" id="EKX46646"/>
    </source>
</evidence>
<dbReference type="GeneID" id="17303337"/>
<proteinExistence type="predicted"/>
<dbReference type="STRING" id="905079.L1JDQ6"/>
<reference evidence="2 4" key="1">
    <citation type="journal article" date="2012" name="Nature">
        <title>Algal genomes reveal evolutionary mosaicism and the fate of nucleomorphs.</title>
        <authorList>
            <consortium name="DOE Joint Genome Institute"/>
            <person name="Curtis B.A."/>
            <person name="Tanifuji G."/>
            <person name="Burki F."/>
            <person name="Gruber A."/>
            <person name="Irimia M."/>
            <person name="Maruyama S."/>
            <person name="Arias M.C."/>
            <person name="Ball S.G."/>
            <person name="Gile G.H."/>
            <person name="Hirakawa Y."/>
            <person name="Hopkins J.F."/>
            <person name="Kuo A."/>
            <person name="Rensing S.A."/>
            <person name="Schmutz J."/>
            <person name="Symeonidi A."/>
            <person name="Elias M."/>
            <person name="Eveleigh R.J."/>
            <person name="Herman E.K."/>
            <person name="Klute M.J."/>
            <person name="Nakayama T."/>
            <person name="Obornik M."/>
            <person name="Reyes-Prieto A."/>
            <person name="Armbrust E.V."/>
            <person name="Aves S.J."/>
            <person name="Beiko R.G."/>
            <person name="Coutinho P."/>
            <person name="Dacks J.B."/>
            <person name="Durnford D.G."/>
            <person name="Fast N.M."/>
            <person name="Green B.R."/>
            <person name="Grisdale C.J."/>
            <person name="Hempel F."/>
            <person name="Henrissat B."/>
            <person name="Hoppner M.P."/>
            <person name="Ishida K."/>
            <person name="Kim E."/>
            <person name="Koreny L."/>
            <person name="Kroth P.G."/>
            <person name="Liu Y."/>
            <person name="Malik S.B."/>
            <person name="Maier U.G."/>
            <person name="McRose D."/>
            <person name="Mock T."/>
            <person name="Neilson J.A."/>
            <person name="Onodera N.T."/>
            <person name="Poole A.M."/>
            <person name="Pritham E.J."/>
            <person name="Richards T.A."/>
            <person name="Rocap G."/>
            <person name="Roy S.W."/>
            <person name="Sarai C."/>
            <person name="Schaack S."/>
            <person name="Shirato S."/>
            <person name="Slamovits C.H."/>
            <person name="Spencer D.F."/>
            <person name="Suzuki S."/>
            <person name="Worden A.Z."/>
            <person name="Zauner S."/>
            <person name="Barry K."/>
            <person name="Bell C."/>
            <person name="Bharti A.K."/>
            <person name="Crow J.A."/>
            <person name="Grimwood J."/>
            <person name="Kramer R."/>
            <person name="Lindquist E."/>
            <person name="Lucas S."/>
            <person name="Salamov A."/>
            <person name="McFadden G.I."/>
            <person name="Lane C.E."/>
            <person name="Keeling P.J."/>
            <person name="Gray M.W."/>
            <person name="Grigoriev I.V."/>
            <person name="Archibald J.M."/>
        </authorList>
    </citation>
    <scope>NUCLEOTIDE SEQUENCE</scope>
    <source>
        <strain evidence="2 4">CCMP2712</strain>
    </source>
</reference>
<dbReference type="InterPro" id="IPR029058">
    <property type="entry name" value="AB_hydrolase_fold"/>
</dbReference>
<accession>L1JDQ6</accession>
<dbReference type="KEGG" id="gtt:GUITHDRAFT_138030"/>
<dbReference type="HOGENOM" id="CLU_736614_0_0_1"/>
<dbReference type="OrthoDB" id="6514505at2759"/>
<dbReference type="AlphaFoldDB" id="L1JDQ6"/>
<dbReference type="SUPFAM" id="SSF53474">
    <property type="entry name" value="alpha/beta-Hydrolases"/>
    <property type="match status" value="1"/>
</dbReference>
<dbReference type="EnsemblProtists" id="EKX46646">
    <property type="protein sequence ID" value="EKX46646"/>
    <property type="gene ID" value="GUITHDRAFT_138030"/>
</dbReference>
<dbReference type="InterPro" id="IPR006693">
    <property type="entry name" value="AB_hydrolase_lipase"/>
</dbReference>
<feature type="domain" description="Partial AB-hydrolase lipase" evidence="1">
    <location>
        <begin position="284"/>
        <end position="335"/>
    </location>
</feature>
<dbReference type="eggNOG" id="KOG2624">
    <property type="taxonomic scope" value="Eukaryota"/>
</dbReference>
<evidence type="ECO:0000259" key="1">
    <source>
        <dbReference type="Pfam" id="PF04083"/>
    </source>
</evidence>
<name>L1JDQ6_GUITC</name>
<dbReference type="GO" id="GO:0006629">
    <property type="term" value="P:lipid metabolic process"/>
    <property type="evidence" value="ECO:0007669"/>
    <property type="project" value="InterPro"/>
</dbReference>
<dbReference type="PANTHER" id="PTHR11005">
    <property type="entry name" value="LYSOSOMAL ACID LIPASE-RELATED"/>
    <property type="match status" value="1"/>
</dbReference>
<keyword evidence="2" id="KW-0378">Hydrolase</keyword>
<dbReference type="RefSeq" id="XP_005833626.1">
    <property type="nucleotide sequence ID" value="XM_005833569.1"/>
</dbReference>
<dbReference type="Proteomes" id="UP000011087">
    <property type="component" value="Unassembled WGS sequence"/>
</dbReference>
<dbReference type="PaxDb" id="55529-EKX46646"/>
<evidence type="ECO:0000313" key="2">
    <source>
        <dbReference type="EMBL" id="EKX46646.1"/>
    </source>
</evidence>
<dbReference type="Pfam" id="PF04083">
    <property type="entry name" value="Abhydro_lipase"/>
    <property type="match status" value="1"/>
</dbReference>
<reference evidence="3" key="3">
    <citation type="submission" date="2016-03" db="UniProtKB">
        <authorList>
            <consortium name="EnsemblProtists"/>
        </authorList>
    </citation>
    <scope>IDENTIFICATION</scope>
</reference>
<dbReference type="GO" id="GO:0016787">
    <property type="term" value="F:hydrolase activity"/>
    <property type="evidence" value="ECO:0007669"/>
    <property type="project" value="UniProtKB-KW"/>
</dbReference>
<gene>
    <name evidence="2" type="ORF">GUITHDRAFT_138030</name>
</gene>
<protein>
    <submittedName>
        <fullName evidence="2">AB-hydrolase associated lipase region-containing protein</fullName>
    </submittedName>
</protein>